<gene>
    <name evidence="1" type="ORF">HCN44_004787</name>
</gene>
<accession>A0A834XJ60</accession>
<evidence type="ECO:0000313" key="1">
    <source>
        <dbReference type="EMBL" id="KAF7987971.1"/>
    </source>
</evidence>
<comment type="caution">
    <text evidence="1">The sequence shown here is derived from an EMBL/GenBank/DDBJ whole genome shotgun (WGS) entry which is preliminary data.</text>
</comment>
<proteinExistence type="predicted"/>
<protein>
    <submittedName>
        <fullName evidence="1">Uncharacterized protein</fullName>
    </submittedName>
</protein>
<organism evidence="1 2">
    <name type="scientific">Aphidius gifuensis</name>
    <name type="common">Parasitoid wasp</name>
    <dbReference type="NCBI Taxonomy" id="684658"/>
    <lineage>
        <taxon>Eukaryota</taxon>
        <taxon>Metazoa</taxon>
        <taxon>Ecdysozoa</taxon>
        <taxon>Arthropoda</taxon>
        <taxon>Hexapoda</taxon>
        <taxon>Insecta</taxon>
        <taxon>Pterygota</taxon>
        <taxon>Neoptera</taxon>
        <taxon>Endopterygota</taxon>
        <taxon>Hymenoptera</taxon>
        <taxon>Apocrita</taxon>
        <taxon>Ichneumonoidea</taxon>
        <taxon>Braconidae</taxon>
        <taxon>Aphidiinae</taxon>
        <taxon>Aphidius</taxon>
    </lineage>
</organism>
<dbReference type="AlphaFoldDB" id="A0A834XJ60"/>
<keyword evidence="2" id="KW-1185">Reference proteome</keyword>
<reference evidence="1 2" key="1">
    <citation type="submission" date="2020-08" db="EMBL/GenBank/DDBJ databases">
        <title>Aphidius gifuensis genome sequencing and assembly.</title>
        <authorList>
            <person name="Du Z."/>
        </authorList>
    </citation>
    <scope>NUCLEOTIDE SEQUENCE [LARGE SCALE GENOMIC DNA]</scope>
    <source>
        <strain evidence="1">YNYX2018</strain>
        <tissue evidence="1">Adults</tissue>
    </source>
</reference>
<sequence>MSTLKNKKRRGPYMQYAAFGSQGVIPERTARDLMIKRKKLCEKNKGFEYPAYKQINVQLESPDESISNTNIGILSDNNSLHHYDISSQTSADSIESPSVPSSFISVNNIQDDFQLLHEEQQLINIDDPATLMNDTVSCSRNYDFQTLQQCLLLAAFKYRHKEATYSLMEDFSKILHATNNNYKKISKYTFQKMVNNFSMGVSIHHICLVCEKYLGNSNFLSNDEEYENINGFIFCDTCKTES</sequence>
<dbReference type="EMBL" id="JACMRX010000006">
    <property type="protein sequence ID" value="KAF7987971.1"/>
    <property type="molecule type" value="Genomic_DNA"/>
</dbReference>
<dbReference type="Proteomes" id="UP000639338">
    <property type="component" value="Unassembled WGS sequence"/>
</dbReference>
<evidence type="ECO:0000313" key="2">
    <source>
        <dbReference type="Proteomes" id="UP000639338"/>
    </source>
</evidence>
<name>A0A834XJ60_APHGI</name>